<dbReference type="EMBL" id="FOKQ01000036">
    <property type="protein sequence ID" value="SFD11421.1"/>
    <property type="molecule type" value="Genomic_DNA"/>
</dbReference>
<dbReference type="Pfam" id="PF05050">
    <property type="entry name" value="Methyltransf_21"/>
    <property type="match status" value="1"/>
</dbReference>
<dbReference type="Gene3D" id="3.40.50.150">
    <property type="entry name" value="Vaccinia Virus protein VP39"/>
    <property type="match status" value="1"/>
</dbReference>
<keyword evidence="2" id="KW-0808">Transferase</keyword>
<keyword evidence="2" id="KW-0489">Methyltransferase</keyword>
<dbReference type="eggNOG" id="COG1086">
    <property type="taxonomic scope" value="Bacteria"/>
</dbReference>
<dbReference type="Proteomes" id="UP000182192">
    <property type="component" value="Unassembled WGS sequence"/>
</dbReference>
<evidence type="ECO:0000313" key="3">
    <source>
        <dbReference type="Proteomes" id="UP000182192"/>
    </source>
</evidence>
<dbReference type="GO" id="GO:0008168">
    <property type="term" value="F:methyltransferase activity"/>
    <property type="evidence" value="ECO:0007669"/>
    <property type="project" value="UniProtKB-KW"/>
</dbReference>
<evidence type="ECO:0000313" key="2">
    <source>
        <dbReference type="EMBL" id="SFD11421.1"/>
    </source>
</evidence>
<proteinExistence type="predicted"/>
<dbReference type="AlphaFoldDB" id="A0A1I1PNM6"/>
<dbReference type="NCBIfam" id="TIGR01444">
    <property type="entry name" value="fkbM_fam"/>
    <property type="match status" value="1"/>
</dbReference>
<organism evidence="2 3">
    <name type="scientific">Ruminococcus albus</name>
    <dbReference type="NCBI Taxonomy" id="1264"/>
    <lineage>
        <taxon>Bacteria</taxon>
        <taxon>Bacillati</taxon>
        <taxon>Bacillota</taxon>
        <taxon>Clostridia</taxon>
        <taxon>Eubacteriales</taxon>
        <taxon>Oscillospiraceae</taxon>
        <taxon>Ruminococcus</taxon>
    </lineage>
</organism>
<dbReference type="OrthoDB" id="5329963at2"/>
<name>A0A1I1PNM6_RUMAL</name>
<dbReference type="SUPFAM" id="SSF53335">
    <property type="entry name" value="S-adenosyl-L-methionine-dependent methyltransferases"/>
    <property type="match status" value="1"/>
</dbReference>
<protein>
    <submittedName>
        <fullName evidence="2">Methyltransferase, FkbM family</fullName>
    </submittedName>
</protein>
<dbReference type="InterPro" id="IPR006342">
    <property type="entry name" value="FkbM_mtfrase"/>
</dbReference>
<sequence length="359" mass="39860">MDFAELAALPECAAQIKRSGLPVYIYGMGNGGEKVLKWCADRGIRADGVFASDDFVRGQSFCGYEVKRLSQVEEEVGEFVVLLAFGTSLPEIMARIDEIGAKHPLYAPDVPVAGDRAFDKTEFFKDISRAKKVYRMLADEQSRKVFTGLTASKITGRLEYLKEIFTDGTKPSPLLGLKKGEIYCDLGAYNGDTVLQTVNATGGCKKIYALEPEKRNFQKCVRNCTDIDDIEFINAAAWSHDTVMGFDGGAGRQARLDGDGRGLIAARSLDSVLGGRECTYIKYDVEGADIPALKGSENTIMKYHPKLCCALYHRCYDYIDIPLAVSEIYGGYSFFMRQESYYPAWETELICLPKDQREG</sequence>
<dbReference type="InterPro" id="IPR029063">
    <property type="entry name" value="SAM-dependent_MTases_sf"/>
</dbReference>
<gene>
    <name evidence="2" type="ORF">SAMN02910406_03129</name>
</gene>
<dbReference type="RefSeq" id="WP_074962931.1">
    <property type="nucleotide sequence ID" value="NZ_FOKQ01000036.1"/>
</dbReference>
<reference evidence="2 3" key="1">
    <citation type="submission" date="2016-10" db="EMBL/GenBank/DDBJ databases">
        <authorList>
            <person name="de Groot N.N."/>
        </authorList>
    </citation>
    <scope>NUCLEOTIDE SEQUENCE [LARGE SCALE GENOMIC DNA]</scope>
    <source>
        <strain evidence="2 3">AR67</strain>
    </source>
</reference>
<evidence type="ECO:0000259" key="1">
    <source>
        <dbReference type="Pfam" id="PF05050"/>
    </source>
</evidence>
<accession>A0A1I1PNM6</accession>
<dbReference type="GO" id="GO:0032259">
    <property type="term" value="P:methylation"/>
    <property type="evidence" value="ECO:0007669"/>
    <property type="project" value="UniProtKB-KW"/>
</dbReference>
<feature type="domain" description="Methyltransferase FkbM" evidence="1">
    <location>
        <begin position="185"/>
        <end position="310"/>
    </location>
</feature>